<keyword evidence="2" id="KW-1185">Reference proteome</keyword>
<dbReference type="NCBIfam" id="TIGR00099">
    <property type="entry name" value="Cof-subfamily"/>
    <property type="match status" value="1"/>
</dbReference>
<dbReference type="GO" id="GO:0016787">
    <property type="term" value="F:hydrolase activity"/>
    <property type="evidence" value="ECO:0007669"/>
    <property type="project" value="UniProtKB-KW"/>
</dbReference>
<dbReference type="RefSeq" id="WP_289527922.1">
    <property type="nucleotide sequence ID" value="NZ_JAUDCK010000029.1"/>
</dbReference>
<dbReference type="Gene3D" id="3.40.50.1000">
    <property type="entry name" value="HAD superfamily/HAD-like"/>
    <property type="match status" value="1"/>
</dbReference>
<dbReference type="NCBIfam" id="TIGR01484">
    <property type="entry name" value="HAD-SF-IIB"/>
    <property type="match status" value="1"/>
</dbReference>
<dbReference type="PANTHER" id="PTHR10000:SF25">
    <property type="entry name" value="PHOSPHATASE YKRA-RELATED"/>
    <property type="match status" value="1"/>
</dbReference>
<dbReference type="InterPro" id="IPR036412">
    <property type="entry name" value="HAD-like_sf"/>
</dbReference>
<dbReference type="Pfam" id="PF08282">
    <property type="entry name" value="Hydrolase_3"/>
    <property type="match status" value="1"/>
</dbReference>
<dbReference type="Proteomes" id="UP001529275">
    <property type="component" value="Unassembled WGS sequence"/>
</dbReference>
<dbReference type="Gene3D" id="3.30.1240.10">
    <property type="match status" value="1"/>
</dbReference>
<dbReference type="InterPro" id="IPR006379">
    <property type="entry name" value="HAD-SF_hydro_IIB"/>
</dbReference>
<keyword evidence="1" id="KW-0378">Hydrolase</keyword>
<evidence type="ECO:0000313" key="1">
    <source>
        <dbReference type="EMBL" id="MDM8196290.1"/>
    </source>
</evidence>
<dbReference type="SFLD" id="SFLDS00003">
    <property type="entry name" value="Haloacid_Dehalogenase"/>
    <property type="match status" value="1"/>
</dbReference>
<dbReference type="SFLD" id="SFLDG01140">
    <property type="entry name" value="C2.B:_Phosphomannomutase_and_P"/>
    <property type="match status" value="1"/>
</dbReference>
<protein>
    <submittedName>
        <fullName evidence="1">HAD family hydrolase</fullName>
        <ecNumber evidence="1">3.-.-.-</ecNumber>
    </submittedName>
</protein>
<dbReference type="PANTHER" id="PTHR10000">
    <property type="entry name" value="PHOSPHOSERINE PHOSPHATASE"/>
    <property type="match status" value="1"/>
</dbReference>
<sequence>MQSKILFFDVDGTLLDTARGIPDIPQGALYQLKRIQEQGHKIFISSGRPKAMINQYLLNVGFDGYVLANGGYVEIDGQSIYEDRMDYKLCVKTVQMLEDLRCDYMLETADAVYIDPSYHELYDFFSQAGMKEMFQLDFDKDEVLKRTIKIEANVLNKDKAKIENYIQDKFGSVIHHDEHGSENAFEFFSPTISKAVGIQKVLDYYHVSRQQTYAFGDGLNDMEMIEYCEVGVAMGNAVEALKQKADLICCAIENQGLERILKILFPDEV</sequence>
<reference evidence="2" key="1">
    <citation type="submission" date="2023-06" db="EMBL/GenBank/DDBJ databases">
        <title>Identification and characterization of horizontal gene transfer across gut microbiota members of farm animals based on homology search.</title>
        <authorList>
            <person name="Zeman M."/>
            <person name="Kubasova T."/>
            <person name="Jahodarova E."/>
            <person name="Nykrynova M."/>
            <person name="Rychlik I."/>
        </authorList>
    </citation>
    <scope>NUCLEOTIDE SEQUENCE [LARGE SCALE GENOMIC DNA]</scope>
    <source>
        <strain evidence="2">ET341</strain>
    </source>
</reference>
<dbReference type="EMBL" id="JAUDCK010000029">
    <property type="protein sequence ID" value="MDM8196290.1"/>
    <property type="molecule type" value="Genomic_DNA"/>
</dbReference>
<dbReference type="SUPFAM" id="SSF56784">
    <property type="entry name" value="HAD-like"/>
    <property type="match status" value="1"/>
</dbReference>
<accession>A0ABT7UL33</accession>
<proteinExistence type="predicted"/>
<name>A0ABT7UL33_9FIRM</name>
<organism evidence="1 2">
    <name type="scientific">Massilimicrobiota timonensis</name>
    <dbReference type="NCBI Taxonomy" id="1776392"/>
    <lineage>
        <taxon>Bacteria</taxon>
        <taxon>Bacillati</taxon>
        <taxon>Bacillota</taxon>
        <taxon>Erysipelotrichia</taxon>
        <taxon>Erysipelotrichales</taxon>
        <taxon>Erysipelotrichaceae</taxon>
        <taxon>Massilimicrobiota</taxon>
    </lineage>
</organism>
<dbReference type="EC" id="3.-.-.-" evidence="1"/>
<reference evidence="1 2" key="2">
    <citation type="submission" date="2023-06" db="EMBL/GenBank/DDBJ databases">
        <authorList>
            <person name="Zeman M."/>
            <person name="Kubasova T."/>
            <person name="Jahodarova E."/>
            <person name="Nykrynova M."/>
            <person name="Rychlik I."/>
        </authorList>
    </citation>
    <scope>NUCLEOTIDE SEQUENCE [LARGE SCALE GENOMIC DNA]</scope>
    <source>
        <strain evidence="1 2">ET341</strain>
    </source>
</reference>
<gene>
    <name evidence="1" type="ORF">QUV98_08180</name>
</gene>
<evidence type="ECO:0000313" key="2">
    <source>
        <dbReference type="Proteomes" id="UP001529275"/>
    </source>
</evidence>
<dbReference type="InterPro" id="IPR023214">
    <property type="entry name" value="HAD_sf"/>
</dbReference>
<dbReference type="InterPro" id="IPR000150">
    <property type="entry name" value="Cof"/>
</dbReference>
<comment type="caution">
    <text evidence="1">The sequence shown here is derived from an EMBL/GenBank/DDBJ whole genome shotgun (WGS) entry which is preliminary data.</text>
</comment>